<dbReference type="InterPro" id="IPR020806">
    <property type="entry name" value="PKS_PP-bd"/>
</dbReference>
<evidence type="ECO:0000259" key="16">
    <source>
        <dbReference type="PROSITE" id="PS50075"/>
    </source>
</evidence>
<dbReference type="GO" id="GO:0004312">
    <property type="term" value="F:fatty acid synthase activity"/>
    <property type="evidence" value="ECO:0007669"/>
    <property type="project" value="UniProtKB-EC"/>
</dbReference>
<dbReference type="GO" id="GO:0016491">
    <property type="term" value="F:oxidoreductase activity"/>
    <property type="evidence" value="ECO:0007669"/>
    <property type="project" value="UniProtKB-KW"/>
</dbReference>
<dbReference type="Pfam" id="PF08659">
    <property type="entry name" value="KR"/>
    <property type="match status" value="1"/>
</dbReference>
<dbReference type="InterPro" id="IPR006162">
    <property type="entry name" value="Ppantetheine_attach_site"/>
</dbReference>
<dbReference type="SUPFAM" id="SSF47336">
    <property type="entry name" value="ACP-like"/>
    <property type="match status" value="1"/>
</dbReference>
<comment type="catalytic activity">
    <reaction evidence="14">
        <text>acetyl-CoA + n malonyl-CoA + 2n NADPH + 2n H(+) = a long-chain fatty acid + (n+1) CoA + n CO2 + 2n NADP(+).</text>
        <dbReference type="EC" id="2.3.1.85"/>
    </reaction>
</comment>
<organism evidence="17 18">
    <name type="scientific">Oryzias latipes</name>
    <name type="common">Japanese rice fish</name>
    <name type="synonym">Japanese killifish</name>
    <dbReference type="NCBI Taxonomy" id="8090"/>
    <lineage>
        <taxon>Eukaryota</taxon>
        <taxon>Metazoa</taxon>
        <taxon>Chordata</taxon>
        <taxon>Craniata</taxon>
        <taxon>Vertebrata</taxon>
        <taxon>Euteleostomi</taxon>
        <taxon>Actinopterygii</taxon>
        <taxon>Neopterygii</taxon>
        <taxon>Teleostei</taxon>
        <taxon>Neoteleostei</taxon>
        <taxon>Acanthomorphata</taxon>
        <taxon>Ovalentaria</taxon>
        <taxon>Atherinomorphae</taxon>
        <taxon>Beloniformes</taxon>
        <taxon>Adrianichthyidae</taxon>
        <taxon>Oryziinae</taxon>
        <taxon>Oryzias</taxon>
    </lineage>
</organism>
<dbReference type="InterPro" id="IPR009081">
    <property type="entry name" value="PP-bd_ACP"/>
</dbReference>
<evidence type="ECO:0000256" key="4">
    <source>
        <dbReference type="ARBA" id="ARBA00022450"/>
    </source>
</evidence>
<dbReference type="EC" id="2.3.1.85" evidence="2"/>
<evidence type="ECO:0000256" key="2">
    <source>
        <dbReference type="ARBA" id="ARBA00012873"/>
    </source>
</evidence>
<feature type="region of interest" description="Disordered" evidence="15">
    <location>
        <begin position="503"/>
        <end position="524"/>
    </location>
</feature>
<keyword evidence="8" id="KW-0276">Fatty acid metabolism</keyword>
<dbReference type="PROSITE" id="PS00012">
    <property type="entry name" value="PHOSPHOPANTETHEINE"/>
    <property type="match status" value="1"/>
</dbReference>
<dbReference type="Gene3D" id="3.40.50.1820">
    <property type="entry name" value="alpha/beta hydrolase"/>
    <property type="match status" value="2"/>
</dbReference>
<dbReference type="EC" id="3.1.2.14" evidence="1"/>
<keyword evidence="12" id="KW-0275">Fatty acid biosynthesis</keyword>
<evidence type="ECO:0000313" key="18">
    <source>
        <dbReference type="Proteomes" id="UP000265180"/>
    </source>
</evidence>
<name>A0A3P9MLG6_ORYLA</name>
<dbReference type="InterPro" id="IPR001031">
    <property type="entry name" value="Thioesterase"/>
</dbReference>
<dbReference type="InterPro" id="IPR029058">
    <property type="entry name" value="AB_hydrolase_fold"/>
</dbReference>
<reference evidence="17 18" key="2">
    <citation type="submission" date="2017-04" db="EMBL/GenBank/DDBJ databases">
        <title>CpG methylation of centromeres and impact of large insertions on vertebrate speciation.</title>
        <authorList>
            <person name="Ichikawa K."/>
            <person name="Yoshimura J."/>
            <person name="Morishita S."/>
        </authorList>
    </citation>
    <scope>NUCLEOTIDE SEQUENCE</scope>
    <source>
        <strain evidence="17 18">HNI</strain>
    </source>
</reference>
<dbReference type="Pfam" id="PF00975">
    <property type="entry name" value="Thioesterase"/>
    <property type="match status" value="1"/>
</dbReference>
<reference evidence="17" key="4">
    <citation type="submission" date="2025-09" db="UniProtKB">
        <authorList>
            <consortium name="Ensembl"/>
        </authorList>
    </citation>
    <scope>IDENTIFICATION</scope>
    <source>
        <strain evidence="17">HNI</strain>
    </source>
</reference>
<dbReference type="PANTHER" id="PTHR43775">
    <property type="entry name" value="FATTY ACID SYNTHASE"/>
    <property type="match status" value="1"/>
</dbReference>
<dbReference type="SUPFAM" id="SSF51735">
    <property type="entry name" value="NAD(P)-binding Rossmann-fold domains"/>
    <property type="match status" value="1"/>
</dbReference>
<dbReference type="Ensembl" id="ENSORLT00020027818.1">
    <property type="protein sequence ID" value="ENSORLP00020033725.1"/>
    <property type="gene ID" value="ENSORLG00020019861.1"/>
</dbReference>
<evidence type="ECO:0000256" key="10">
    <source>
        <dbReference type="ARBA" id="ARBA00023002"/>
    </source>
</evidence>
<keyword evidence="4" id="KW-0596">Phosphopantetheine</keyword>
<keyword evidence="6" id="KW-0597">Phosphoprotein</keyword>
<dbReference type="Proteomes" id="UP000265180">
    <property type="component" value="Chromosome 19"/>
</dbReference>
<protein>
    <recommendedName>
        <fullName evidence="3">Fatty acid synthase</fullName>
        <ecNumber evidence="2">2.3.1.85</ecNumber>
        <ecNumber evidence="1">3.1.2.14</ecNumber>
    </recommendedName>
</protein>
<sequence>MKKDGMLENLNPKLFIDVIKPKYDGIVHLDRVTRRSCPDLSYFVAFSSVSCGRGNAGQSNYGYANSAMERVCEKRRFDGLPALAVQWGAIGDVGVVLETMGSNDTVIGGTLPQRITSCLEVLDHFLCQQQPVMSSFVKTRNMELLNADSSLADLGLDSLMGVEVRQTLERNYNIQMSMREIRQLTINKLRELASGKPDGSKDGPAATKKDGASSAEKLDVNQLLVDPDGPTLVPLNQVQSQERPLFLVHPIEGSIAALQTLASKLSIPCYGLQCTNAAPLDSIPALAAFYVRSVLQVQDCGPFRIAGYSFGACVAFEMCSQLEALGHSVETLFLLDGSHSYVAAYTQSYRAKLTPGSESEAETEALCAFIQQFTDIQYNKLVESLLSLPDLEARVDTAVNLITSSLQNMKPDFLRFAASSFYKKLKAADAYVPLSKYRGKAVLLRARTSSEYEQNLGPDYRLSEVCDGPVSVQVVDGDHRTFLQGGGADAISSIIQRSLSEPKINGHVRLPPGPVPAQPSAHHL</sequence>
<evidence type="ECO:0000256" key="6">
    <source>
        <dbReference type="ARBA" id="ARBA00022553"/>
    </source>
</evidence>
<accession>A0A3P9MLG6</accession>
<keyword evidence="13" id="KW-0511">Multifunctional enzyme</keyword>
<keyword evidence="11" id="KW-0443">Lipid metabolism</keyword>
<dbReference type="GO" id="GO:0016297">
    <property type="term" value="F:fatty acyl-[ACP] hydrolase activity"/>
    <property type="evidence" value="ECO:0007669"/>
    <property type="project" value="UniProtKB-EC"/>
</dbReference>
<dbReference type="Pfam" id="PF00550">
    <property type="entry name" value="PP-binding"/>
    <property type="match status" value="1"/>
</dbReference>
<evidence type="ECO:0000256" key="12">
    <source>
        <dbReference type="ARBA" id="ARBA00023160"/>
    </source>
</evidence>
<dbReference type="CDD" id="cd08954">
    <property type="entry name" value="KR_1_FAS_SDR_x"/>
    <property type="match status" value="1"/>
</dbReference>
<keyword evidence="5" id="KW-0444">Lipid biosynthesis</keyword>
<dbReference type="FunFam" id="1.10.1200.10:FF:000013">
    <property type="entry name" value="Fatty acid synthase"/>
    <property type="match status" value="1"/>
</dbReference>
<evidence type="ECO:0000256" key="14">
    <source>
        <dbReference type="ARBA" id="ARBA00044883"/>
    </source>
</evidence>
<evidence type="ECO:0000256" key="11">
    <source>
        <dbReference type="ARBA" id="ARBA00023098"/>
    </source>
</evidence>
<evidence type="ECO:0000256" key="15">
    <source>
        <dbReference type="SAM" id="MobiDB-lite"/>
    </source>
</evidence>
<dbReference type="InterPro" id="IPR050091">
    <property type="entry name" value="PKS_NRPS_Biosynth_Enz"/>
</dbReference>
<dbReference type="Gene3D" id="1.10.1200.10">
    <property type="entry name" value="ACP-like"/>
    <property type="match status" value="1"/>
</dbReference>
<dbReference type="SMART" id="SM00823">
    <property type="entry name" value="PKS_PP"/>
    <property type="match status" value="1"/>
</dbReference>
<feature type="region of interest" description="Disordered" evidence="15">
    <location>
        <begin position="192"/>
        <end position="214"/>
    </location>
</feature>
<dbReference type="InterPro" id="IPR036736">
    <property type="entry name" value="ACP-like_sf"/>
</dbReference>
<evidence type="ECO:0000256" key="3">
    <source>
        <dbReference type="ARBA" id="ARBA00018769"/>
    </source>
</evidence>
<evidence type="ECO:0000256" key="13">
    <source>
        <dbReference type="ARBA" id="ARBA00023268"/>
    </source>
</evidence>
<evidence type="ECO:0000313" key="17">
    <source>
        <dbReference type="Ensembl" id="ENSORLP00020033725.1"/>
    </source>
</evidence>
<dbReference type="GO" id="GO:0031177">
    <property type="term" value="F:phosphopantetheine binding"/>
    <property type="evidence" value="ECO:0007669"/>
    <property type="project" value="InterPro"/>
</dbReference>
<keyword evidence="7" id="KW-0808">Transferase</keyword>
<reference key="1">
    <citation type="journal article" date="2007" name="Nature">
        <title>The medaka draft genome and insights into vertebrate genome evolution.</title>
        <authorList>
            <person name="Kasahara M."/>
            <person name="Naruse K."/>
            <person name="Sasaki S."/>
            <person name="Nakatani Y."/>
            <person name="Qu W."/>
            <person name="Ahsan B."/>
            <person name="Yamada T."/>
            <person name="Nagayasu Y."/>
            <person name="Doi K."/>
            <person name="Kasai Y."/>
            <person name="Jindo T."/>
            <person name="Kobayashi D."/>
            <person name="Shimada A."/>
            <person name="Toyoda A."/>
            <person name="Kuroki Y."/>
            <person name="Fujiyama A."/>
            <person name="Sasaki T."/>
            <person name="Shimizu A."/>
            <person name="Asakawa S."/>
            <person name="Shimizu N."/>
            <person name="Hashimoto S."/>
            <person name="Yang J."/>
            <person name="Lee Y."/>
            <person name="Matsushima K."/>
            <person name="Sugano S."/>
            <person name="Sakaizumi M."/>
            <person name="Narita T."/>
            <person name="Ohishi K."/>
            <person name="Haga S."/>
            <person name="Ohta F."/>
            <person name="Nomoto H."/>
            <person name="Nogata K."/>
            <person name="Morishita T."/>
            <person name="Endo T."/>
            <person name="Shin-I T."/>
            <person name="Takeda H."/>
            <person name="Morishita S."/>
            <person name="Kohara Y."/>
        </authorList>
    </citation>
    <scope>NUCLEOTIDE SEQUENCE [LARGE SCALE GENOMIC DNA]</scope>
    <source>
        <strain>Hd-rR</strain>
    </source>
</reference>
<dbReference type="FunFam" id="3.40.50.1820:FF:000059">
    <property type="entry name" value="Fatty acid synthase"/>
    <property type="match status" value="1"/>
</dbReference>
<proteinExistence type="predicted"/>
<evidence type="ECO:0000256" key="8">
    <source>
        <dbReference type="ARBA" id="ARBA00022832"/>
    </source>
</evidence>
<evidence type="ECO:0000256" key="7">
    <source>
        <dbReference type="ARBA" id="ARBA00022679"/>
    </source>
</evidence>
<dbReference type="InterPro" id="IPR013968">
    <property type="entry name" value="PKS_KR"/>
</dbReference>
<dbReference type="GO" id="GO:0006633">
    <property type="term" value="P:fatty acid biosynthetic process"/>
    <property type="evidence" value="ECO:0007669"/>
    <property type="project" value="UniProtKB-KW"/>
</dbReference>
<dbReference type="AlphaFoldDB" id="A0A3P9MLG6"/>
<evidence type="ECO:0000256" key="1">
    <source>
        <dbReference type="ARBA" id="ARBA00012480"/>
    </source>
</evidence>
<dbReference type="InterPro" id="IPR036291">
    <property type="entry name" value="NAD(P)-bd_dom_sf"/>
</dbReference>
<keyword evidence="9" id="KW-0521">NADP</keyword>
<keyword evidence="10" id="KW-0560">Oxidoreductase</keyword>
<dbReference type="Gene3D" id="3.40.50.720">
    <property type="entry name" value="NAD(P)-binding Rossmann-like Domain"/>
    <property type="match status" value="1"/>
</dbReference>
<feature type="domain" description="Carrier" evidence="16">
    <location>
        <begin position="123"/>
        <end position="200"/>
    </location>
</feature>
<dbReference type="SUPFAM" id="SSF53474">
    <property type="entry name" value="alpha/beta-Hydrolases"/>
    <property type="match status" value="1"/>
</dbReference>
<evidence type="ECO:0000256" key="5">
    <source>
        <dbReference type="ARBA" id="ARBA00022516"/>
    </source>
</evidence>
<evidence type="ECO:0000256" key="9">
    <source>
        <dbReference type="ARBA" id="ARBA00022857"/>
    </source>
</evidence>
<dbReference type="PANTHER" id="PTHR43775:SF7">
    <property type="entry name" value="FATTY ACID SYNTHASE"/>
    <property type="match status" value="1"/>
</dbReference>
<dbReference type="PROSITE" id="PS50075">
    <property type="entry name" value="CARRIER"/>
    <property type="match status" value="1"/>
</dbReference>
<reference evidence="17" key="3">
    <citation type="submission" date="2025-08" db="UniProtKB">
        <authorList>
            <consortium name="Ensembl"/>
        </authorList>
    </citation>
    <scope>IDENTIFICATION</scope>
    <source>
        <strain evidence="17">HNI</strain>
    </source>
</reference>